<dbReference type="GO" id="GO:0006352">
    <property type="term" value="P:DNA-templated transcription initiation"/>
    <property type="evidence" value="ECO:0007669"/>
    <property type="project" value="InterPro"/>
</dbReference>
<sequence length="184" mass="22057">MNLQEMVKICKTDKNAQWLLWEELKQSRYYCYRTLAKFTNDYDDLEQEAYILFSKSLEKYSDDKQTTFKTYYIKNLVNLIKTANRTARRRESHVNLLQQDQLYCLENKITSLGDMTSEEHILGELYVQKIIDKLSPSNQKLLKQLIQEDKRIIDISREEGISYTKLDSQKRRLIEKILKIIDEK</sequence>
<proteinExistence type="predicted"/>
<organism evidence="2 3">
    <name type="scientific">Holtiella tumoricola</name>
    <dbReference type="NCBI Taxonomy" id="3018743"/>
    <lineage>
        <taxon>Bacteria</taxon>
        <taxon>Bacillati</taxon>
        <taxon>Bacillota</taxon>
        <taxon>Clostridia</taxon>
        <taxon>Lachnospirales</taxon>
        <taxon>Cellulosilyticaceae</taxon>
        <taxon>Holtiella</taxon>
    </lineage>
</organism>
<dbReference type="GO" id="GO:0003700">
    <property type="term" value="F:DNA-binding transcription factor activity"/>
    <property type="evidence" value="ECO:0007669"/>
    <property type="project" value="InterPro"/>
</dbReference>
<dbReference type="AlphaFoldDB" id="A0AA42DQ42"/>
<dbReference type="RefSeq" id="WP_271013067.1">
    <property type="nucleotide sequence ID" value="NZ_JAQIFT010000061.1"/>
</dbReference>
<dbReference type="SUPFAM" id="SSF88946">
    <property type="entry name" value="Sigma2 domain of RNA polymerase sigma factors"/>
    <property type="match status" value="1"/>
</dbReference>
<dbReference type="Proteomes" id="UP001169242">
    <property type="component" value="Unassembled WGS sequence"/>
</dbReference>
<evidence type="ECO:0000259" key="1">
    <source>
        <dbReference type="Pfam" id="PF04542"/>
    </source>
</evidence>
<evidence type="ECO:0000313" key="3">
    <source>
        <dbReference type="Proteomes" id="UP001169242"/>
    </source>
</evidence>
<dbReference type="InterPro" id="IPR013325">
    <property type="entry name" value="RNA_pol_sigma_r2"/>
</dbReference>
<dbReference type="InterPro" id="IPR007627">
    <property type="entry name" value="RNA_pol_sigma70_r2"/>
</dbReference>
<dbReference type="Gene3D" id="1.10.1740.10">
    <property type="match status" value="1"/>
</dbReference>
<evidence type="ECO:0000313" key="2">
    <source>
        <dbReference type="EMBL" id="MDA3733180.1"/>
    </source>
</evidence>
<reference evidence="2" key="1">
    <citation type="journal article" date="2023" name="Int. J. Syst. Evol. Microbiol.">
        <title>&lt;i&gt;Holtiella tumoricola&lt;/i&gt; gen. nov. sp. nov., isolated from a human clinical sample.</title>
        <authorList>
            <person name="Allen-Vercoe E."/>
            <person name="Daigneault M.C."/>
            <person name="Vancuren S.J."/>
            <person name="Cochrane K."/>
            <person name="O'Neal L.L."/>
            <person name="Sankaranarayanan K."/>
            <person name="Lawson P.A."/>
        </authorList>
    </citation>
    <scope>NUCLEOTIDE SEQUENCE</scope>
    <source>
        <strain evidence="2">CC70A</strain>
    </source>
</reference>
<keyword evidence="3" id="KW-1185">Reference proteome</keyword>
<feature type="domain" description="RNA polymerase sigma-70 region 2" evidence="1">
    <location>
        <begin position="28"/>
        <end position="90"/>
    </location>
</feature>
<accession>A0AA42DQ42</accession>
<protein>
    <submittedName>
        <fullName evidence="2">Sigma factor</fullName>
    </submittedName>
</protein>
<dbReference type="Pfam" id="PF04542">
    <property type="entry name" value="Sigma70_r2"/>
    <property type="match status" value="1"/>
</dbReference>
<name>A0AA42DQ42_9FIRM</name>
<comment type="caution">
    <text evidence="2">The sequence shown here is derived from an EMBL/GenBank/DDBJ whole genome shotgun (WGS) entry which is preliminary data.</text>
</comment>
<gene>
    <name evidence="2" type="ORF">PBV87_17015</name>
</gene>
<dbReference type="EMBL" id="JAQIFT010000061">
    <property type="protein sequence ID" value="MDA3733180.1"/>
    <property type="molecule type" value="Genomic_DNA"/>
</dbReference>